<dbReference type="EMBL" id="MU003778">
    <property type="protein sequence ID" value="KAF2723083.1"/>
    <property type="molecule type" value="Genomic_DNA"/>
</dbReference>
<dbReference type="GO" id="GO:0016705">
    <property type="term" value="F:oxidoreductase activity, acting on paired donors, with incorporation or reduction of molecular oxygen"/>
    <property type="evidence" value="ECO:0007669"/>
    <property type="project" value="InterPro"/>
</dbReference>
<comment type="caution">
    <text evidence="10">The sequence shown here is derived from an EMBL/GenBank/DDBJ whole genome shotgun (WGS) entry which is preliminary data.</text>
</comment>
<comment type="similarity">
    <text evidence="2">Belongs to the cytochrome P450 family.</text>
</comment>
<dbReference type="OrthoDB" id="1055148at2759"/>
<reference evidence="10" key="1">
    <citation type="journal article" date="2020" name="Stud. Mycol.">
        <title>101 Dothideomycetes genomes: a test case for predicting lifestyles and emergence of pathogens.</title>
        <authorList>
            <person name="Haridas S."/>
            <person name="Albert R."/>
            <person name="Binder M."/>
            <person name="Bloem J."/>
            <person name="Labutti K."/>
            <person name="Salamov A."/>
            <person name="Andreopoulos B."/>
            <person name="Baker S."/>
            <person name="Barry K."/>
            <person name="Bills G."/>
            <person name="Bluhm B."/>
            <person name="Cannon C."/>
            <person name="Castanera R."/>
            <person name="Culley D."/>
            <person name="Daum C."/>
            <person name="Ezra D."/>
            <person name="Gonzalez J."/>
            <person name="Henrissat B."/>
            <person name="Kuo A."/>
            <person name="Liang C."/>
            <person name="Lipzen A."/>
            <person name="Lutzoni F."/>
            <person name="Magnuson J."/>
            <person name="Mondo S."/>
            <person name="Nolan M."/>
            <person name="Ohm R."/>
            <person name="Pangilinan J."/>
            <person name="Park H.-J."/>
            <person name="Ramirez L."/>
            <person name="Alfaro M."/>
            <person name="Sun H."/>
            <person name="Tritt A."/>
            <person name="Yoshinaga Y."/>
            <person name="Zwiers L.-H."/>
            <person name="Turgeon B."/>
            <person name="Goodwin S."/>
            <person name="Spatafora J."/>
            <person name="Crous P."/>
            <person name="Grigoriev I."/>
        </authorList>
    </citation>
    <scope>NUCLEOTIDE SEQUENCE</scope>
    <source>
        <strain evidence="10">CBS 116435</strain>
    </source>
</reference>
<keyword evidence="4 8" id="KW-0479">Metal-binding</keyword>
<keyword evidence="5" id="KW-0560">Oxidoreductase</keyword>
<dbReference type="PANTHER" id="PTHR24286:SF24">
    <property type="entry name" value="LANOSTEROL 14-ALPHA DEMETHYLASE"/>
    <property type="match status" value="1"/>
</dbReference>
<dbReference type="GO" id="GO:0020037">
    <property type="term" value="F:heme binding"/>
    <property type="evidence" value="ECO:0007669"/>
    <property type="project" value="InterPro"/>
</dbReference>
<evidence type="ECO:0000256" key="9">
    <source>
        <dbReference type="SAM" id="Phobius"/>
    </source>
</evidence>
<dbReference type="GO" id="GO:0004497">
    <property type="term" value="F:monooxygenase activity"/>
    <property type="evidence" value="ECO:0007669"/>
    <property type="project" value="UniProtKB-KW"/>
</dbReference>
<evidence type="ECO:0000256" key="2">
    <source>
        <dbReference type="ARBA" id="ARBA00010617"/>
    </source>
</evidence>
<evidence type="ECO:0000256" key="4">
    <source>
        <dbReference type="ARBA" id="ARBA00022723"/>
    </source>
</evidence>
<name>A0A9P4QCA9_9PEZI</name>
<organism evidence="10 11">
    <name type="scientific">Polychaeton citri CBS 116435</name>
    <dbReference type="NCBI Taxonomy" id="1314669"/>
    <lineage>
        <taxon>Eukaryota</taxon>
        <taxon>Fungi</taxon>
        <taxon>Dikarya</taxon>
        <taxon>Ascomycota</taxon>
        <taxon>Pezizomycotina</taxon>
        <taxon>Dothideomycetes</taxon>
        <taxon>Dothideomycetidae</taxon>
        <taxon>Capnodiales</taxon>
        <taxon>Capnodiaceae</taxon>
        <taxon>Polychaeton</taxon>
    </lineage>
</organism>
<dbReference type="InterPro" id="IPR036396">
    <property type="entry name" value="Cyt_P450_sf"/>
</dbReference>
<dbReference type="Pfam" id="PF00067">
    <property type="entry name" value="p450"/>
    <property type="match status" value="1"/>
</dbReference>
<evidence type="ECO:0000256" key="3">
    <source>
        <dbReference type="ARBA" id="ARBA00022617"/>
    </source>
</evidence>
<keyword evidence="3 8" id="KW-0349">Heme</keyword>
<keyword evidence="9" id="KW-1133">Transmembrane helix</keyword>
<evidence type="ECO:0000313" key="10">
    <source>
        <dbReference type="EMBL" id="KAF2723083.1"/>
    </source>
</evidence>
<keyword evidence="9" id="KW-0472">Membrane</keyword>
<evidence type="ECO:0000256" key="7">
    <source>
        <dbReference type="ARBA" id="ARBA00023033"/>
    </source>
</evidence>
<feature type="transmembrane region" description="Helical" evidence="9">
    <location>
        <begin position="235"/>
        <end position="258"/>
    </location>
</feature>
<dbReference type="PANTHER" id="PTHR24286">
    <property type="entry name" value="CYTOCHROME P450 26"/>
    <property type="match status" value="1"/>
</dbReference>
<evidence type="ECO:0000313" key="11">
    <source>
        <dbReference type="Proteomes" id="UP000799441"/>
    </source>
</evidence>
<feature type="transmembrane region" description="Helical" evidence="9">
    <location>
        <begin position="306"/>
        <end position="330"/>
    </location>
</feature>
<dbReference type="PRINTS" id="PR00465">
    <property type="entry name" value="EP450IV"/>
</dbReference>
<proteinExistence type="inferred from homology"/>
<keyword evidence="6 8" id="KW-0408">Iron</keyword>
<evidence type="ECO:0000256" key="5">
    <source>
        <dbReference type="ARBA" id="ARBA00023002"/>
    </source>
</evidence>
<dbReference type="GO" id="GO:0016125">
    <property type="term" value="P:sterol metabolic process"/>
    <property type="evidence" value="ECO:0007669"/>
    <property type="project" value="TreeGrafter"/>
</dbReference>
<accession>A0A9P4QCA9</accession>
<dbReference type="InterPro" id="IPR001128">
    <property type="entry name" value="Cyt_P450"/>
</dbReference>
<dbReference type="InterPro" id="IPR002403">
    <property type="entry name" value="Cyt_P450_E_grp-IV"/>
</dbReference>
<gene>
    <name evidence="10" type="ORF">K431DRAFT_220562</name>
</gene>
<dbReference type="Gene3D" id="1.10.630.10">
    <property type="entry name" value="Cytochrome P450"/>
    <property type="match status" value="1"/>
</dbReference>
<dbReference type="GO" id="GO:0005506">
    <property type="term" value="F:iron ion binding"/>
    <property type="evidence" value="ECO:0007669"/>
    <property type="project" value="InterPro"/>
</dbReference>
<keyword evidence="9" id="KW-0812">Transmembrane</keyword>
<keyword evidence="11" id="KW-1185">Reference proteome</keyword>
<evidence type="ECO:0000256" key="8">
    <source>
        <dbReference type="PIRSR" id="PIRSR602403-1"/>
    </source>
</evidence>
<comment type="cofactor">
    <cofactor evidence="1 8">
        <name>heme</name>
        <dbReference type="ChEBI" id="CHEBI:30413"/>
    </cofactor>
</comment>
<keyword evidence="7" id="KW-0503">Monooxygenase</keyword>
<protein>
    <submittedName>
        <fullName evidence="10">Cytochrome P450</fullName>
    </submittedName>
</protein>
<dbReference type="Proteomes" id="UP000799441">
    <property type="component" value="Unassembled WGS sequence"/>
</dbReference>
<sequence length="531" mass="59637">MDIGSNLSSPQAPLWTADLDSGSSQSPLTIGLAGVTALFLGFMVYLFYTPKVDSRSPAFTTDTIPFIGSYRFFTQKIGFWKNSMAKSTTGNFSFWLGKNHVVGVSGEAARKMYLDDRRLHLIKGITLIGHGPDFIDGRSTVIHDIWNGTGSSGRTYAQRRLVDLQRSDLLEKRLPRVTADARSAFEAMAKNESGVTNPSKDCYRIVVKQGTRVVGADEISDNPKLLEALLKYMPILQFTSSLHLLAFPWLSYFSLAYWKRRYGRWGVTRLVKPLVDKRMAKGAPRVDDALQALIDSGDSKDYITTFLISMLFIAGANAGVISGSMLNIVAHHPDWQAKIYKEIKETAATHCKDKNASLVDQLDSLPLAAWEKMSTSIDLCYTEAIRMWVAFPMGRFNDTKNPIPIPGTDEIIPPGSFACYNTIDVHYNEKLYPNAMKWDPERWREGREEFKQETYGFMGWGAGRHPCIGMRWAKIQQNIILAYALAMYQWSGCGENGEPIAKFQQPTHALDHLAPKLPQGRFCKFVPREKV</sequence>
<feature type="binding site" description="axial binding residue" evidence="8">
    <location>
        <position position="467"/>
    </location>
    <ligand>
        <name>heme</name>
        <dbReference type="ChEBI" id="CHEBI:30413"/>
    </ligand>
    <ligandPart>
        <name>Fe</name>
        <dbReference type="ChEBI" id="CHEBI:18248"/>
    </ligandPart>
</feature>
<dbReference type="CDD" id="cd00302">
    <property type="entry name" value="cytochrome_P450"/>
    <property type="match status" value="1"/>
</dbReference>
<dbReference type="SUPFAM" id="SSF48264">
    <property type="entry name" value="Cytochrome P450"/>
    <property type="match status" value="1"/>
</dbReference>
<dbReference type="AlphaFoldDB" id="A0A9P4QCA9"/>
<evidence type="ECO:0000256" key="1">
    <source>
        <dbReference type="ARBA" id="ARBA00001971"/>
    </source>
</evidence>
<feature type="transmembrane region" description="Helical" evidence="9">
    <location>
        <begin position="28"/>
        <end position="48"/>
    </location>
</feature>
<evidence type="ECO:0000256" key="6">
    <source>
        <dbReference type="ARBA" id="ARBA00023004"/>
    </source>
</evidence>